<gene>
    <name evidence="1" type="ORF">METZ01_LOCUS222579</name>
</gene>
<name>A0A382G4M9_9ZZZZ</name>
<organism evidence="1">
    <name type="scientific">marine metagenome</name>
    <dbReference type="NCBI Taxonomy" id="408172"/>
    <lineage>
        <taxon>unclassified sequences</taxon>
        <taxon>metagenomes</taxon>
        <taxon>ecological metagenomes</taxon>
    </lineage>
</organism>
<reference evidence="1" key="1">
    <citation type="submission" date="2018-05" db="EMBL/GenBank/DDBJ databases">
        <authorList>
            <person name="Lanie J.A."/>
            <person name="Ng W.-L."/>
            <person name="Kazmierczak K.M."/>
            <person name="Andrzejewski T.M."/>
            <person name="Davidsen T.M."/>
            <person name="Wayne K.J."/>
            <person name="Tettelin H."/>
            <person name="Glass J.I."/>
            <person name="Rusch D."/>
            <person name="Podicherti R."/>
            <person name="Tsui H.-C.T."/>
            <person name="Winkler M.E."/>
        </authorList>
    </citation>
    <scope>NUCLEOTIDE SEQUENCE</scope>
</reference>
<feature type="non-terminal residue" evidence="1">
    <location>
        <position position="62"/>
    </location>
</feature>
<protein>
    <submittedName>
        <fullName evidence="1">Uncharacterized protein</fullName>
    </submittedName>
</protein>
<evidence type="ECO:0000313" key="1">
    <source>
        <dbReference type="EMBL" id="SVB69725.1"/>
    </source>
</evidence>
<dbReference type="EMBL" id="UINC01053333">
    <property type="protein sequence ID" value="SVB69725.1"/>
    <property type="molecule type" value="Genomic_DNA"/>
</dbReference>
<feature type="non-terminal residue" evidence="1">
    <location>
        <position position="1"/>
    </location>
</feature>
<accession>A0A382G4M9</accession>
<proteinExistence type="predicted"/>
<sequence length="62" mass="7024">MAHAHKSKKKVSKAMGAILKAPKKVEKAVKHASKHWNDLEDFRKSVVASGVDLNVEEEYEFF</sequence>
<dbReference type="AlphaFoldDB" id="A0A382G4M9"/>